<sequence>MTRKEHRLGVSEENLVGRHLKLESWEEDALKLAMAEIDAMLGIDAISFDRDSDTLHLAYDAARLCLESLETILEKHQLVVSHDWWTQFKEGYYRFVDENIADNAKHAPWSCHQIPPPVRKK</sequence>
<comment type="caution">
    <text evidence="1">The sequence shown here is derived from an EMBL/GenBank/DDBJ whole genome shotgun (WGS) entry which is preliminary data.</text>
</comment>
<name>A0ABP7Q5V5_9GAMM</name>
<dbReference type="EMBL" id="BAABBO010000021">
    <property type="protein sequence ID" value="GAA3977131.1"/>
    <property type="molecule type" value="Genomic_DNA"/>
</dbReference>
<accession>A0ABP7Q5V5</accession>
<evidence type="ECO:0000313" key="1">
    <source>
        <dbReference type="EMBL" id="GAA3977131.1"/>
    </source>
</evidence>
<protein>
    <recommendedName>
        <fullName evidence="3">Cation transporter</fullName>
    </recommendedName>
</protein>
<evidence type="ECO:0008006" key="3">
    <source>
        <dbReference type="Google" id="ProtNLM"/>
    </source>
</evidence>
<organism evidence="1 2">
    <name type="scientific">Allohahella marinimesophila</name>
    <dbReference type="NCBI Taxonomy" id="1054972"/>
    <lineage>
        <taxon>Bacteria</taxon>
        <taxon>Pseudomonadati</taxon>
        <taxon>Pseudomonadota</taxon>
        <taxon>Gammaproteobacteria</taxon>
        <taxon>Oceanospirillales</taxon>
        <taxon>Hahellaceae</taxon>
        <taxon>Allohahella</taxon>
    </lineage>
</organism>
<evidence type="ECO:0000313" key="2">
    <source>
        <dbReference type="Proteomes" id="UP001501337"/>
    </source>
</evidence>
<dbReference type="RefSeq" id="WP_344809272.1">
    <property type="nucleotide sequence ID" value="NZ_BAABBO010000021.1"/>
</dbReference>
<dbReference type="Proteomes" id="UP001501337">
    <property type="component" value="Unassembled WGS sequence"/>
</dbReference>
<gene>
    <name evidence="1" type="ORF">GCM10022278_37360</name>
</gene>
<reference evidence="2" key="1">
    <citation type="journal article" date="2019" name="Int. J. Syst. Evol. Microbiol.">
        <title>The Global Catalogue of Microorganisms (GCM) 10K type strain sequencing project: providing services to taxonomists for standard genome sequencing and annotation.</title>
        <authorList>
            <consortium name="The Broad Institute Genomics Platform"/>
            <consortium name="The Broad Institute Genome Sequencing Center for Infectious Disease"/>
            <person name="Wu L."/>
            <person name="Ma J."/>
        </authorList>
    </citation>
    <scope>NUCLEOTIDE SEQUENCE [LARGE SCALE GENOMIC DNA]</scope>
    <source>
        <strain evidence="2">JCM 17555</strain>
    </source>
</reference>
<keyword evidence="2" id="KW-1185">Reference proteome</keyword>
<proteinExistence type="predicted"/>